<evidence type="ECO:0000256" key="4">
    <source>
        <dbReference type="PROSITE-ProRule" id="PRU00089"/>
    </source>
</evidence>
<evidence type="ECO:0000313" key="7">
    <source>
        <dbReference type="Ensembl" id="ENSTRUP00000055318.2"/>
    </source>
</evidence>
<dbReference type="InterPro" id="IPR036388">
    <property type="entry name" value="WH-like_DNA-bd_sf"/>
</dbReference>
<accession>A0A3B5KH02</accession>
<dbReference type="InterPro" id="IPR030456">
    <property type="entry name" value="TF_fork_head_CS_2"/>
</dbReference>
<evidence type="ECO:0000256" key="2">
    <source>
        <dbReference type="ARBA" id="ARBA00023125"/>
    </source>
</evidence>
<protein>
    <submittedName>
        <fullName evidence="7">Forkhead box L3</fullName>
    </submittedName>
</protein>
<evidence type="ECO:0000256" key="5">
    <source>
        <dbReference type="SAM" id="MobiDB-lite"/>
    </source>
</evidence>
<dbReference type="PROSITE" id="PS00658">
    <property type="entry name" value="FORK_HEAD_2"/>
    <property type="match status" value="1"/>
</dbReference>
<dbReference type="KEGG" id="tru:101065113"/>
<feature type="domain" description="Fork-head" evidence="6">
    <location>
        <begin position="32"/>
        <end position="130"/>
    </location>
</feature>
<dbReference type="Ensembl" id="ENSTRUT00000053229.2">
    <property type="protein sequence ID" value="ENSTRUP00000055318.2"/>
    <property type="gene ID" value="ENSTRUG00000025358.2"/>
</dbReference>
<dbReference type="GO" id="GO:0030154">
    <property type="term" value="P:cell differentiation"/>
    <property type="evidence" value="ECO:0007669"/>
    <property type="project" value="TreeGrafter"/>
</dbReference>
<dbReference type="Proteomes" id="UP000005226">
    <property type="component" value="Chromosome 1"/>
</dbReference>
<evidence type="ECO:0000313" key="8">
    <source>
        <dbReference type="Proteomes" id="UP000005226"/>
    </source>
</evidence>
<dbReference type="InParanoid" id="A0A3B5KH02"/>
<gene>
    <name evidence="7" type="primary">foxl3</name>
</gene>
<dbReference type="SMART" id="SM00339">
    <property type="entry name" value="FH"/>
    <property type="match status" value="1"/>
</dbReference>
<evidence type="ECO:0000256" key="3">
    <source>
        <dbReference type="ARBA" id="ARBA00023242"/>
    </source>
</evidence>
<proteinExistence type="predicted"/>
<dbReference type="PROSITE" id="PS50039">
    <property type="entry name" value="FORK_HEAD_3"/>
    <property type="match status" value="1"/>
</dbReference>
<reference evidence="7" key="3">
    <citation type="submission" date="2025-09" db="UniProtKB">
        <authorList>
            <consortium name="Ensembl"/>
        </authorList>
    </citation>
    <scope>IDENTIFICATION</scope>
</reference>
<dbReference type="PANTHER" id="PTHR11829">
    <property type="entry name" value="FORKHEAD BOX PROTEIN"/>
    <property type="match status" value="1"/>
</dbReference>
<dbReference type="OrthoDB" id="9926427at2759"/>
<dbReference type="InterPro" id="IPR036390">
    <property type="entry name" value="WH_DNA-bd_sf"/>
</dbReference>
<dbReference type="Pfam" id="PF00250">
    <property type="entry name" value="Forkhead"/>
    <property type="match status" value="1"/>
</dbReference>
<dbReference type="OMA" id="RTEGHDK"/>
<reference evidence="7" key="2">
    <citation type="submission" date="2025-08" db="UniProtKB">
        <authorList>
            <consortium name="Ensembl"/>
        </authorList>
    </citation>
    <scope>IDENTIFICATION</scope>
</reference>
<keyword evidence="8" id="KW-1185">Reference proteome</keyword>
<keyword evidence="2 4" id="KW-0238">DNA-binding</keyword>
<dbReference type="FunFam" id="1.10.10.10:FF:000266">
    <property type="entry name" value="Forkhead box protein L1"/>
    <property type="match status" value="1"/>
</dbReference>
<sequence>MFDNSHYPFNCFNYDGDGYPSSSTDEEKKMCRPAYSYIALIAMAIQKSPEQRVTLSGIYEFIMKRFPYYRSNQRAWQNSIRHNLSLNSCFIKVPRTEGNEKGKGNFWTFATGCESMLDLFENGNFRRRRRRRNMKIGLHRDSAETPFHPLESNHHAPAARLPDPDCALCPLDPERLQPGPQQNHLLQNTNQPGKPESEIKFSIDYILSTPDPPLPGFRAPRGPVHRGAVAPAVHVLEPQHLNLHFWTL</sequence>
<evidence type="ECO:0000259" key="6">
    <source>
        <dbReference type="PROSITE" id="PS50039"/>
    </source>
</evidence>
<dbReference type="PANTHER" id="PTHR11829:SF211">
    <property type="entry name" value="FORKHEAD BOX PROTEIN L3"/>
    <property type="match status" value="1"/>
</dbReference>
<organism evidence="7 8">
    <name type="scientific">Takifugu rubripes</name>
    <name type="common">Japanese pufferfish</name>
    <name type="synonym">Fugu rubripes</name>
    <dbReference type="NCBI Taxonomy" id="31033"/>
    <lineage>
        <taxon>Eukaryota</taxon>
        <taxon>Metazoa</taxon>
        <taxon>Chordata</taxon>
        <taxon>Craniata</taxon>
        <taxon>Vertebrata</taxon>
        <taxon>Euteleostomi</taxon>
        <taxon>Actinopterygii</taxon>
        <taxon>Neopterygii</taxon>
        <taxon>Teleostei</taxon>
        <taxon>Neoteleostei</taxon>
        <taxon>Acanthomorphata</taxon>
        <taxon>Eupercaria</taxon>
        <taxon>Tetraodontiformes</taxon>
        <taxon>Tetradontoidea</taxon>
        <taxon>Tetraodontidae</taxon>
        <taxon>Takifugu</taxon>
    </lineage>
</organism>
<dbReference type="GO" id="GO:0009653">
    <property type="term" value="P:anatomical structure morphogenesis"/>
    <property type="evidence" value="ECO:0007669"/>
    <property type="project" value="TreeGrafter"/>
</dbReference>
<dbReference type="GeneID" id="101065113"/>
<dbReference type="SUPFAM" id="SSF46785">
    <property type="entry name" value="Winged helix' DNA-binding domain"/>
    <property type="match status" value="1"/>
</dbReference>
<dbReference type="InterPro" id="IPR001766">
    <property type="entry name" value="Fork_head_dom"/>
</dbReference>
<dbReference type="CTD" id="116033993"/>
<dbReference type="PRINTS" id="PR00053">
    <property type="entry name" value="FORKHEAD"/>
</dbReference>
<dbReference type="GO" id="GO:0000981">
    <property type="term" value="F:DNA-binding transcription factor activity, RNA polymerase II-specific"/>
    <property type="evidence" value="ECO:0007669"/>
    <property type="project" value="TreeGrafter"/>
</dbReference>
<dbReference type="RefSeq" id="XP_011602860.1">
    <property type="nucleotide sequence ID" value="XM_011604558.2"/>
</dbReference>
<feature type="DNA-binding region" description="Fork-head" evidence="4">
    <location>
        <begin position="32"/>
        <end position="130"/>
    </location>
</feature>
<feature type="region of interest" description="Disordered" evidence="5">
    <location>
        <begin position="176"/>
        <end position="195"/>
    </location>
</feature>
<dbReference type="GeneTree" id="ENSGT00940000162800"/>
<evidence type="ECO:0000256" key="1">
    <source>
        <dbReference type="ARBA" id="ARBA00004123"/>
    </source>
</evidence>
<feature type="compositionally biased region" description="Polar residues" evidence="5">
    <location>
        <begin position="179"/>
        <end position="192"/>
    </location>
</feature>
<keyword evidence="3 4" id="KW-0539">Nucleus</keyword>
<dbReference type="InterPro" id="IPR050211">
    <property type="entry name" value="FOX_domain-containing"/>
</dbReference>
<comment type="subcellular location">
    <subcellularLocation>
        <location evidence="1 4">Nucleus</location>
    </subcellularLocation>
</comment>
<dbReference type="AlphaFoldDB" id="A0A3B5KH02"/>
<dbReference type="GO" id="GO:0005634">
    <property type="term" value="C:nucleus"/>
    <property type="evidence" value="ECO:0007669"/>
    <property type="project" value="UniProtKB-SubCell"/>
</dbReference>
<reference evidence="7 8" key="1">
    <citation type="journal article" date="2011" name="Genome Biol. Evol.">
        <title>Integration of the genetic map and genome assembly of fugu facilitates insights into distinct features of genome evolution in teleosts and mammals.</title>
        <authorList>
            <person name="Kai W."/>
            <person name="Kikuchi K."/>
            <person name="Tohari S."/>
            <person name="Chew A.K."/>
            <person name="Tay A."/>
            <person name="Fujiwara A."/>
            <person name="Hosoya S."/>
            <person name="Suetake H."/>
            <person name="Naruse K."/>
            <person name="Brenner S."/>
            <person name="Suzuki Y."/>
            <person name="Venkatesh B."/>
        </authorList>
    </citation>
    <scope>NUCLEOTIDE SEQUENCE [LARGE SCALE GENOMIC DNA]</scope>
</reference>
<name>A0A3B5KH02_TAKRU</name>
<dbReference type="GO" id="GO:0000978">
    <property type="term" value="F:RNA polymerase II cis-regulatory region sequence-specific DNA binding"/>
    <property type="evidence" value="ECO:0007669"/>
    <property type="project" value="TreeGrafter"/>
</dbReference>
<dbReference type="Gene3D" id="1.10.10.10">
    <property type="entry name" value="Winged helix-like DNA-binding domain superfamily/Winged helix DNA-binding domain"/>
    <property type="match status" value="1"/>
</dbReference>